<dbReference type="GO" id="GO:0006935">
    <property type="term" value="P:chemotaxis"/>
    <property type="evidence" value="ECO:0007669"/>
    <property type="project" value="InterPro"/>
</dbReference>
<protein>
    <recommendedName>
        <fullName evidence="1">CheW-like domain-containing protein</fullName>
    </recommendedName>
</protein>
<proteinExistence type="predicted"/>
<organism evidence="2 3">
    <name type="scientific">Natronospirillum operosum</name>
    <dbReference type="NCBI Taxonomy" id="2759953"/>
    <lineage>
        <taxon>Bacteria</taxon>
        <taxon>Pseudomonadati</taxon>
        <taxon>Pseudomonadota</taxon>
        <taxon>Gammaproteobacteria</taxon>
        <taxon>Oceanospirillales</taxon>
        <taxon>Natronospirillaceae</taxon>
        <taxon>Natronospirillum</taxon>
    </lineage>
</organism>
<sequence>MTQSLNPTRGERSDELTALLLPLQGGLQLLIPNITMAELAPGDTPTDEGSTGLDWLAGQILWRGHGIPVVRWEGLTGHPIEADSEDHRFAVMNRLYDDLDSPFYALLIQGIPRMLRISPESLSAATDSADDQLPGTLFTVDTEMGQAHIPDIAWLEQQLASMLRQ</sequence>
<dbReference type="InterPro" id="IPR002545">
    <property type="entry name" value="CheW-lke_dom"/>
</dbReference>
<reference evidence="2 3" key="1">
    <citation type="submission" date="2019-04" db="EMBL/GenBank/DDBJ databases">
        <title>Natronospirillum operosus gen. nov., sp. nov., a haloalkaliphilic satellite isolated from decaying biomass of laboratory culture of cyanobacterium Geitlerinema sp. and proposal of Natronospirillaceae fam. nov. and Saccharospirillaceae fam. nov.</title>
        <authorList>
            <person name="Kevbrin V."/>
            <person name="Boltyanskaya Y."/>
            <person name="Koziaeva V."/>
            <person name="Grouzdev D.S."/>
            <person name="Park M."/>
            <person name="Cho J."/>
        </authorList>
    </citation>
    <scope>NUCLEOTIDE SEQUENCE [LARGE SCALE GENOMIC DNA]</scope>
    <source>
        <strain evidence="2 3">G-116</strain>
    </source>
</reference>
<evidence type="ECO:0000259" key="1">
    <source>
        <dbReference type="Pfam" id="PF01584"/>
    </source>
</evidence>
<dbReference type="OrthoDB" id="5765252at2"/>
<dbReference type="AlphaFoldDB" id="A0A4Z0W724"/>
<dbReference type="SUPFAM" id="SSF50341">
    <property type="entry name" value="CheW-like"/>
    <property type="match status" value="1"/>
</dbReference>
<accession>A0A4Z0W724</accession>
<keyword evidence="3" id="KW-1185">Reference proteome</keyword>
<dbReference type="GO" id="GO:0007165">
    <property type="term" value="P:signal transduction"/>
    <property type="evidence" value="ECO:0007669"/>
    <property type="project" value="InterPro"/>
</dbReference>
<dbReference type="InterPro" id="IPR036061">
    <property type="entry name" value="CheW-like_dom_sf"/>
</dbReference>
<gene>
    <name evidence="2" type="ORF">E4656_18830</name>
</gene>
<name>A0A4Z0W724_9GAMM</name>
<dbReference type="Pfam" id="PF01584">
    <property type="entry name" value="CheW"/>
    <property type="match status" value="1"/>
</dbReference>
<evidence type="ECO:0000313" key="3">
    <source>
        <dbReference type="Proteomes" id="UP000297475"/>
    </source>
</evidence>
<dbReference type="EMBL" id="SRMF01000014">
    <property type="protein sequence ID" value="TGG90319.1"/>
    <property type="molecule type" value="Genomic_DNA"/>
</dbReference>
<dbReference type="Proteomes" id="UP000297475">
    <property type="component" value="Unassembled WGS sequence"/>
</dbReference>
<feature type="domain" description="CheW-like" evidence="1">
    <location>
        <begin position="26"/>
        <end position="132"/>
    </location>
</feature>
<dbReference type="RefSeq" id="WP_135484877.1">
    <property type="nucleotide sequence ID" value="NZ_SRMF01000014.1"/>
</dbReference>
<evidence type="ECO:0000313" key="2">
    <source>
        <dbReference type="EMBL" id="TGG90319.1"/>
    </source>
</evidence>
<comment type="caution">
    <text evidence="2">The sequence shown here is derived from an EMBL/GenBank/DDBJ whole genome shotgun (WGS) entry which is preliminary data.</text>
</comment>